<feature type="transmembrane region" description="Helical" evidence="1">
    <location>
        <begin position="128"/>
        <end position="147"/>
    </location>
</feature>
<reference evidence="3" key="2">
    <citation type="submission" date="2021-04" db="EMBL/GenBank/DDBJ databases">
        <authorList>
            <person name="Gilroy R."/>
        </authorList>
    </citation>
    <scope>NUCLEOTIDE SEQUENCE</scope>
    <source>
        <strain evidence="3">CHK178-16964</strain>
    </source>
</reference>
<dbReference type="EC" id="3.4.23.43" evidence="3"/>
<keyword evidence="1" id="KW-0812">Transmembrane</keyword>
<keyword evidence="1" id="KW-1133">Transmembrane helix</keyword>
<dbReference type="Pfam" id="PF01478">
    <property type="entry name" value="Peptidase_A24"/>
    <property type="match status" value="1"/>
</dbReference>
<dbReference type="AlphaFoldDB" id="A0A9D2KPJ6"/>
<dbReference type="GO" id="GO:0016020">
    <property type="term" value="C:membrane"/>
    <property type="evidence" value="ECO:0007669"/>
    <property type="project" value="InterPro"/>
</dbReference>
<comment type="caution">
    <text evidence="3">The sequence shown here is derived from an EMBL/GenBank/DDBJ whole genome shotgun (WGS) entry which is preliminary data.</text>
</comment>
<feature type="transmembrane region" description="Helical" evidence="1">
    <location>
        <begin position="60"/>
        <end position="93"/>
    </location>
</feature>
<keyword evidence="3" id="KW-0378">Hydrolase</keyword>
<organism evidence="3 4">
    <name type="scientific">Candidatus Lachnoclostridium stercoravium</name>
    <dbReference type="NCBI Taxonomy" id="2838633"/>
    <lineage>
        <taxon>Bacteria</taxon>
        <taxon>Bacillati</taxon>
        <taxon>Bacillota</taxon>
        <taxon>Clostridia</taxon>
        <taxon>Lachnospirales</taxon>
        <taxon>Lachnospiraceae</taxon>
    </lineage>
</organism>
<dbReference type="InterPro" id="IPR000045">
    <property type="entry name" value="Prepilin_IV_endopep_pep"/>
</dbReference>
<reference evidence="3" key="1">
    <citation type="journal article" date="2021" name="PeerJ">
        <title>Extensive microbial diversity within the chicken gut microbiome revealed by metagenomics and culture.</title>
        <authorList>
            <person name="Gilroy R."/>
            <person name="Ravi A."/>
            <person name="Getino M."/>
            <person name="Pursley I."/>
            <person name="Horton D.L."/>
            <person name="Alikhan N.F."/>
            <person name="Baker D."/>
            <person name="Gharbi K."/>
            <person name="Hall N."/>
            <person name="Watson M."/>
            <person name="Adriaenssens E.M."/>
            <person name="Foster-Nyarko E."/>
            <person name="Jarju S."/>
            <person name="Secka A."/>
            <person name="Antonio M."/>
            <person name="Oren A."/>
            <person name="Chaudhuri R.R."/>
            <person name="La Ragione R."/>
            <person name="Hildebrand F."/>
            <person name="Pallen M.J."/>
        </authorList>
    </citation>
    <scope>NUCLEOTIDE SEQUENCE</scope>
    <source>
        <strain evidence="3">CHK178-16964</strain>
    </source>
</reference>
<proteinExistence type="predicted"/>
<gene>
    <name evidence="3" type="ORF">IAA07_11945</name>
</gene>
<feature type="transmembrane region" description="Helical" evidence="1">
    <location>
        <begin position="15"/>
        <end position="48"/>
    </location>
</feature>
<dbReference type="Gene3D" id="1.20.120.1220">
    <property type="match status" value="1"/>
</dbReference>
<evidence type="ECO:0000259" key="2">
    <source>
        <dbReference type="Pfam" id="PF01478"/>
    </source>
</evidence>
<evidence type="ECO:0000313" key="3">
    <source>
        <dbReference type="EMBL" id="HJA72264.1"/>
    </source>
</evidence>
<feature type="domain" description="Prepilin type IV endopeptidase peptidase" evidence="2">
    <location>
        <begin position="3"/>
        <end position="87"/>
    </location>
</feature>
<protein>
    <submittedName>
        <fullName evidence="3">Prepilin peptidase</fullName>
        <ecNumber evidence="3">3.4.23.43</ecNumber>
    </submittedName>
</protein>
<keyword evidence="1" id="KW-0472">Membrane</keyword>
<evidence type="ECO:0000256" key="1">
    <source>
        <dbReference type="SAM" id="Phobius"/>
    </source>
</evidence>
<dbReference type="GO" id="GO:0004190">
    <property type="term" value="F:aspartic-type endopeptidase activity"/>
    <property type="evidence" value="ECO:0007669"/>
    <property type="project" value="UniProtKB-EC"/>
</dbReference>
<sequence>MGAICDWKDRRVPNWWALSGAAAGIFSGKLAFLIPALTVILIFFPLFLCRMIGAGDIKMMAVLTGFLGFQTGARALMAGFFIGGVCSFIKLLWRRELLQRLAYFQAYMNRLARTRQILPYYLPDRDGYGVTIPLTACIFAGACAVLFL</sequence>
<evidence type="ECO:0000313" key="4">
    <source>
        <dbReference type="Proteomes" id="UP000823900"/>
    </source>
</evidence>
<dbReference type="Proteomes" id="UP000823900">
    <property type="component" value="Unassembled WGS sequence"/>
</dbReference>
<accession>A0A9D2KPJ6</accession>
<dbReference type="EMBL" id="DWZA01000100">
    <property type="protein sequence ID" value="HJA72264.1"/>
    <property type="molecule type" value="Genomic_DNA"/>
</dbReference>
<name>A0A9D2KPJ6_9FIRM</name>